<dbReference type="Proteomes" id="UP000095287">
    <property type="component" value="Unplaced"/>
</dbReference>
<organism evidence="2 3">
    <name type="scientific">Steinernema glaseri</name>
    <dbReference type="NCBI Taxonomy" id="37863"/>
    <lineage>
        <taxon>Eukaryota</taxon>
        <taxon>Metazoa</taxon>
        <taxon>Ecdysozoa</taxon>
        <taxon>Nematoda</taxon>
        <taxon>Chromadorea</taxon>
        <taxon>Rhabditida</taxon>
        <taxon>Tylenchina</taxon>
        <taxon>Panagrolaimomorpha</taxon>
        <taxon>Strongyloidoidea</taxon>
        <taxon>Steinernematidae</taxon>
        <taxon>Steinernema</taxon>
    </lineage>
</organism>
<reference evidence="3" key="1">
    <citation type="submission" date="2016-11" db="UniProtKB">
        <authorList>
            <consortium name="WormBaseParasite"/>
        </authorList>
    </citation>
    <scope>IDENTIFICATION</scope>
</reference>
<name>A0A1I7XYY7_9BILA</name>
<dbReference type="AlphaFoldDB" id="A0A1I7XYY7"/>
<feature type="signal peptide" evidence="1">
    <location>
        <begin position="1"/>
        <end position="20"/>
    </location>
</feature>
<sequence length="104" mass="11381">MNTTLTIFFLSTTFTSMVAAEDCYGQTTAALPVCPDGYSWTGNHVLRNMKQLLLVLIVLLAFAMASATDCVIPPDPDTPCEEGTFPYYYMGPDGGKYHICCPLQ</sequence>
<protein>
    <submittedName>
        <fullName evidence="3">Secreted protein</fullName>
    </submittedName>
</protein>
<evidence type="ECO:0000313" key="2">
    <source>
        <dbReference type="Proteomes" id="UP000095287"/>
    </source>
</evidence>
<keyword evidence="2" id="KW-1185">Reference proteome</keyword>
<accession>A0A1I7XYY7</accession>
<keyword evidence="1" id="KW-0732">Signal</keyword>
<feature type="chain" id="PRO_5009311522" evidence="1">
    <location>
        <begin position="21"/>
        <end position="104"/>
    </location>
</feature>
<evidence type="ECO:0000256" key="1">
    <source>
        <dbReference type="SAM" id="SignalP"/>
    </source>
</evidence>
<dbReference type="WBParaSite" id="L893_g11040.t1">
    <property type="protein sequence ID" value="L893_g11040.t1"/>
    <property type="gene ID" value="L893_g11040"/>
</dbReference>
<proteinExistence type="predicted"/>
<evidence type="ECO:0000313" key="3">
    <source>
        <dbReference type="WBParaSite" id="L893_g11040.t1"/>
    </source>
</evidence>